<dbReference type="RefSeq" id="XP_031908431.1">
    <property type="nucleotide sequence ID" value="XM_032052613.1"/>
</dbReference>
<keyword evidence="3" id="KW-1185">Reference proteome</keyword>
<keyword evidence="1" id="KW-1133">Transmembrane helix</keyword>
<feature type="transmembrane region" description="Helical" evidence="1">
    <location>
        <begin position="44"/>
        <end position="69"/>
    </location>
</feature>
<accession>A0A5N6SCC7</accession>
<keyword evidence="1" id="KW-0812">Transmembrane</keyword>
<sequence length="140" mass="15908">MELGWPVGYWSRYSPLVCFWHLRVHSSFISMSGNLVSVTVSLHLFHVFTFGYFIGIYGLVLFLGWGLYLRACECMSRALVSSSFGKVSGVTCHRSGLVVSFAKACDSLICDRYGHQKVEFLFFFLLSPWFFLTWSMGIGT</sequence>
<protein>
    <submittedName>
        <fullName evidence="2">Uncharacterized protein</fullName>
    </submittedName>
</protein>
<reference evidence="2 3" key="1">
    <citation type="submission" date="2019-04" db="EMBL/GenBank/DDBJ databases">
        <title>Friends and foes A comparative genomics study of 23 Aspergillus species from section Flavi.</title>
        <authorList>
            <consortium name="DOE Joint Genome Institute"/>
            <person name="Kjaerbolling I."/>
            <person name="Vesth T."/>
            <person name="Frisvad J.C."/>
            <person name="Nybo J.L."/>
            <person name="Theobald S."/>
            <person name="Kildgaard S."/>
            <person name="Isbrandt T."/>
            <person name="Kuo A."/>
            <person name="Sato A."/>
            <person name="Lyhne E.K."/>
            <person name="Kogle M.E."/>
            <person name="Wiebenga A."/>
            <person name="Kun R.S."/>
            <person name="Lubbers R.J."/>
            <person name="Makela M.R."/>
            <person name="Barry K."/>
            <person name="Chovatia M."/>
            <person name="Clum A."/>
            <person name="Daum C."/>
            <person name="Haridas S."/>
            <person name="He G."/>
            <person name="LaButti K."/>
            <person name="Lipzen A."/>
            <person name="Mondo S."/>
            <person name="Riley R."/>
            <person name="Salamov A."/>
            <person name="Simmons B.A."/>
            <person name="Magnuson J.K."/>
            <person name="Henrissat B."/>
            <person name="Mortensen U.H."/>
            <person name="Larsen T.O."/>
            <person name="Devries R.P."/>
            <person name="Grigoriev I.V."/>
            <person name="Machida M."/>
            <person name="Baker S.E."/>
            <person name="Andersen M.R."/>
        </authorList>
    </citation>
    <scope>NUCLEOTIDE SEQUENCE [LARGE SCALE GENOMIC DNA]</scope>
    <source>
        <strain evidence="2 3">CBS 117625</strain>
    </source>
</reference>
<name>A0A5N6SCC7_ASPPS</name>
<dbReference type="Proteomes" id="UP000325672">
    <property type="component" value="Unassembled WGS sequence"/>
</dbReference>
<gene>
    <name evidence="2" type="ORF">BDV38DRAFT_211115</name>
</gene>
<evidence type="ECO:0000256" key="1">
    <source>
        <dbReference type="SAM" id="Phobius"/>
    </source>
</evidence>
<dbReference type="OrthoDB" id="10468418at2759"/>
<dbReference type="EMBL" id="ML743634">
    <property type="protein sequence ID" value="KAE8132368.1"/>
    <property type="molecule type" value="Genomic_DNA"/>
</dbReference>
<feature type="transmembrane region" description="Helical" evidence="1">
    <location>
        <begin position="120"/>
        <end position="138"/>
    </location>
</feature>
<evidence type="ECO:0000313" key="2">
    <source>
        <dbReference type="EMBL" id="KAE8132368.1"/>
    </source>
</evidence>
<dbReference type="GeneID" id="43636823"/>
<proteinExistence type="predicted"/>
<organism evidence="2 3">
    <name type="scientific">Aspergillus pseudotamarii</name>
    <dbReference type="NCBI Taxonomy" id="132259"/>
    <lineage>
        <taxon>Eukaryota</taxon>
        <taxon>Fungi</taxon>
        <taxon>Dikarya</taxon>
        <taxon>Ascomycota</taxon>
        <taxon>Pezizomycotina</taxon>
        <taxon>Eurotiomycetes</taxon>
        <taxon>Eurotiomycetidae</taxon>
        <taxon>Eurotiales</taxon>
        <taxon>Aspergillaceae</taxon>
        <taxon>Aspergillus</taxon>
        <taxon>Aspergillus subgen. Circumdati</taxon>
    </lineage>
</organism>
<keyword evidence="1" id="KW-0472">Membrane</keyword>
<dbReference type="AlphaFoldDB" id="A0A5N6SCC7"/>
<evidence type="ECO:0000313" key="3">
    <source>
        <dbReference type="Proteomes" id="UP000325672"/>
    </source>
</evidence>